<dbReference type="PANTHER" id="PTHR47683:SF3">
    <property type="entry name" value="RIBOSOMAL LARGE SUBUNIT PSEUDOURIDINE SYNTHASE B"/>
    <property type="match status" value="1"/>
</dbReference>
<dbReference type="InterPro" id="IPR006145">
    <property type="entry name" value="PsdUridine_synth_RsuA/RluA"/>
</dbReference>
<dbReference type="PROSITE" id="PS50889">
    <property type="entry name" value="S4"/>
    <property type="match status" value="1"/>
</dbReference>
<accession>A0A931MYN6</accession>
<evidence type="ECO:0000256" key="3">
    <source>
        <dbReference type="ARBA" id="ARBA00022884"/>
    </source>
</evidence>
<gene>
    <name evidence="9" type="ORF">I5731_10130</name>
</gene>
<evidence type="ECO:0000256" key="2">
    <source>
        <dbReference type="ARBA" id="ARBA00008348"/>
    </source>
</evidence>
<dbReference type="Proteomes" id="UP000631694">
    <property type="component" value="Unassembled WGS sequence"/>
</dbReference>
<comment type="similarity">
    <text evidence="2 6">Belongs to the pseudouridine synthase RsuA family.</text>
</comment>
<keyword evidence="4 6" id="KW-0413">Isomerase</keyword>
<comment type="catalytic activity">
    <reaction evidence="1">
        <text>a uridine in RNA = a pseudouridine in RNA</text>
        <dbReference type="Rhea" id="RHEA:48348"/>
        <dbReference type="Rhea" id="RHEA-COMP:12068"/>
        <dbReference type="Rhea" id="RHEA-COMP:12069"/>
        <dbReference type="ChEBI" id="CHEBI:65314"/>
        <dbReference type="ChEBI" id="CHEBI:65315"/>
    </reaction>
</comment>
<evidence type="ECO:0000256" key="1">
    <source>
        <dbReference type="ARBA" id="ARBA00000073"/>
    </source>
</evidence>
<dbReference type="GO" id="GO:0120159">
    <property type="term" value="F:rRNA pseudouridine synthase activity"/>
    <property type="evidence" value="ECO:0007669"/>
    <property type="project" value="UniProtKB-ARBA"/>
</dbReference>
<keyword evidence="3 5" id="KW-0694">RNA-binding</keyword>
<dbReference type="InterPro" id="IPR020103">
    <property type="entry name" value="PsdUridine_synth_cat_dom_sf"/>
</dbReference>
<dbReference type="Pfam" id="PF00849">
    <property type="entry name" value="PseudoU_synth_2"/>
    <property type="match status" value="1"/>
</dbReference>
<feature type="compositionally biased region" description="Basic and acidic residues" evidence="7">
    <location>
        <begin position="380"/>
        <end position="393"/>
    </location>
</feature>
<dbReference type="GO" id="GO:0000455">
    <property type="term" value="P:enzyme-directed rRNA pseudouridine synthesis"/>
    <property type="evidence" value="ECO:0007669"/>
    <property type="project" value="UniProtKB-ARBA"/>
</dbReference>
<reference evidence="9" key="1">
    <citation type="submission" date="2020-12" db="EMBL/GenBank/DDBJ databases">
        <title>Methylobrevis albus sp. nov., isolated from fresh water lack sediment.</title>
        <authorList>
            <person name="Zou Q."/>
        </authorList>
    </citation>
    <scope>NUCLEOTIDE SEQUENCE</scope>
    <source>
        <strain evidence="9">L22</strain>
    </source>
</reference>
<evidence type="ECO:0000259" key="8">
    <source>
        <dbReference type="SMART" id="SM00363"/>
    </source>
</evidence>
<feature type="compositionally biased region" description="Basic and acidic residues" evidence="7">
    <location>
        <begin position="530"/>
        <end position="569"/>
    </location>
</feature>
<dbReference type="InterPro" id="IPR042092">
    <property type="entry name" value="PsdUridine_s_RsuA/RluB/E/F_cat"/>
</dbReference>
<name>A0A931MYN6_9HYPH</name>
<evidence type="ECO:0000256" key="4">
    <source>
        <dbReference type="ARBA" id="ARBA00023235"/>
    </source>
</evidence>
<comment type="caution">
    <text evidence="9">The sequence shown here is derived from an EMBL/GenBank/DDBJ whole genome shotgun (WGS) entry which is preliminary data.</text>
</comment>
<feature type="compositionally biased region" description="Basic and acidic residues" evidence="7">
    <location>
        <begin position="314"/>
        <end position="343"/>
    </location>
</feature>
<dbReference type="CDD" id="cd00165">
    <property type="entry name" value="S4"/>
    <property type="match status" value="1"/>
</dbReference>
<dbReference type="NCBIfam" id="TIGR00093">
    <property type="entry name" value="pseudouridine synthase"/>
    <property type="match status" value="1"/>
</dbReference>
<protein>
    <recommendedName>
        <fullName evidence="6">Pseudouridine synthase</fullName>
        <ecNumber evidence="6">5.4.99.-</ecNumber>
    </recommendedName>
</protein>
<evidence type="ECO:0000313" key="9">
    <source>
        <dbReference type="EMBL" id="MBH0238180.1"/>
    </source>
</evidence>
<dbReference type="SMART" id="SM00363">
    <property type="entry name" value="S4"/>
    <property type="match status" value="1"/>
</dbReference>
<feature type="domain" description="RNA-binding S4" evidence="8">
    <location>
        <begin position="44"/>
        <end position="103"/>
    </location>
</feature>
<evidence type="ECO:0000256" key="6">
    <source>
        <dbReference type="RuleBase" id="RU003887"/>
    </source>
</evidence>
<dbReference type="Gene3D" id="3.30.70.580">
    <property type="entry name" value="Pseudouridine synthase I, catalytic domain, N-terminal subdomain"/>
    <property type="match status" value="1"/>
</dbReference>
<feature type="compositionally biased region" description="Basic and acidic residues" evidence="7">
    <location>
        <begin position="588"/>
        <end position="602"/>
    </location>
</feature>
<dbReference type="Gene3D" id="3.30.70.1560">
    <property type="entry name" value="Alpha-L RNA-binding motif"/>
    <property type="match status" value="1"/>
</dbReference>
<evidence type="ECO:0000256" key="5">
    <source>
        <dbReference type="PROSITE-ProRule" id="PRU00182"/>
    </source>
</evidence>
<feature type="compositionally biased region" description="Low complexity" evidence="7">
    <location>
        <begin position="571"/>
        <end position="585"/>
    </location>
</feature>
<keyword evidence="10" id="KW-1185">Reference proteome</keyword>
<evidence type="ECO:0000313" key="10">
    <source>
        <dbReference type="Proteomes" id="UP000631694"/>
    </source>
</evidence>
<dbReference type="InterPro" id="IPR018496">
    <property type="entry name" value="PsdUridine_synth_RsuA/RluB_CS"/>
</dbReference>
<feature type="compositionally biased region" description="Basic and acidic residues" evidence="7">
    <location>
        <begin position="474"/>
        <end position="505"/>
    </location>
</feature>
<organism evidence="9 10">
    <name type="scientific">Methylobrevis albus</name>
    <dbReference type="NCBI Taxonomy" id="2793297"/>
    <lineage>
        <taxon>Bacteria</taxon>
        <taxon>Pseudomonadati</taxon>
        <taxon>Pseudomonadota</taxon>
        <taxon>Alphaproteobacteria</taxon>
        <taxon>Hyphomicrobiales</taxon>
        <taxon>Pleomorphomonadaceae</taxon>
        <taxon>Methylobrevis</taxon>
    </lineage>
</organism>
<feature type="compositionally biased region" description="Basic and acidic residues" evidence="7">
    <location>
        <begin position="351"/>
        <end position="366"/>
    </location>
</feature>
<dbReference type="PROSITE" id="PS01149">
    <property type="entry name" value="PSI_RSU"/>
    <property type="match status" value="1"/>
</dbReference>
<feature type="compositionally biased region" description="Basic and acidic residues" evidence="7">
    <location>
        <begin position="403"/>
        <end position="414"/>
    </location>
</feature>
<feature type="region of interest" description="Disordered" evidence="7">
    <location>
        <begin position="1"/>
        <end position="41"/>
    </location>
</feature>
<dbReference type="PANTHER" id="PTHR47683">
    <property type="entry name" value="PSEUDOURIDINE SYNTHASE FAMILY PROTEIN-RELATED"/>
    <property type="match status" value="1"/>
</dbReference>
<dbReference type="SUPFAM" id="SSF55174">
    <property type="entry name" value="Alpha-L RNA-binding motif"/>
    <property type="match status" value="1"/>
</dbReference>
<proteinExistence type="inferred from homology"/>
<dbReference type="EC" id="5.4.99.-" evidence="6"/>
<sequence length="703" mass="74393">MTKSKTPSRGGAKSGARRPDQTTSEAGDAEPGAEAVAEDPAAPERIAKAMARAGLCSRRDAEAWIAEGRVSVNGRVLETPAAVVGPGDTVLVDGEPLPLKERTRLWLYHKPRGLVTTNRDPEGRTTVFERLPPDLPRVMSVGRLDINTEGLLLLTNDGGLARVLELPSTGWLRRYRVRCFGTVEQGQLDALKDGLAIDGVLYGAIEAVLERQQGDNVWLSIGLREGKNREVKNILGHLGLTVNRLIRVSFGPFQLNELADGAVVEVPRRALKEQLGARLAAAAGADLDAPELAPRPRERGFDDAGAGRGAPRGGDSRPARRPDARANAKRHAADLDHGGRSERPAAGGRTGSRDDRGARSASDDGPKTGALRRIGTKKFNQRDERGRSDRPGERPATGGARPAGRDDRPRRDDQAGGGFARPRREEAAGSGYARPRREETAGGGVDRPRRDDQAGAGFGRPRRDDQAGAGAARPRRDDRAGSDRPAPRGEERPRPERGREGRSFERPAGAPARSEGRPERSGAAAARPPRRADERVRDDRGRDERGREARPSEGRGRPERDAAPRDRAPTRGRSAAAGPADAGRAPRARSEGGEGRGERRSSGDATMRTAKGKSRPPAKTAGARPADGKAAGGAASKPAAGEPGRGSAKAKIVNPGAPTRAGARAAKGPAVTVEPRRKPPAKTPGDGAPGGGKGRKGDADRRR</sequence>
<dbReference type="RefSeq" id="WP_197311269.1">
    <property type="nucleotide sequence ID" value="NZ_JADZLT010000050.1"/>
</dbReference>
<dbReference type="InterPro" id="IPR036986">
    <property type="entry name" value="S4_RNA-bd_sf"/>
</dbReference>
<dbReference type="Gene3D" id="3.10.290.10">
    <property type="entry name" value="RNA-binding S4 domain"/>
    <property type="match status" value="1"/>
</dbReference>
<dbReference type="InterPro" id="IPR000748">
    <property type="entry name" value="PsdUridine_synth_RsuA/RluB/E/F"/>
</dbReference>
<dbReference type="Pfam" id="PF01479">
    <property type="entry name" value="S4"/>
    <property type="match status" value="1"/>
</dbReference>
<feature type="region of interest" description="Disordered" evidence="7">
    <location>
        <begin position="288"/>
        <end position="703"/>
    </location>
</feature>
<dbReference type="InterPro" id="IPR020094">
    <property type="entry name" value="TruA/RsuA/RluB/E/F_N"/>
</dbReference>
<dbReference type="InterPro" id="IPR050343">
    <property type="entry name" value="RsuA_PseudoU_synthase"/>
</dbReference>
<evidence type="ECO:0000256" key="7">
    <source>
        <dbReference type="SAM" id="MobiDB-lite"/>
    </source>
</evidence>
<feature type="compositionally biased region" description="Low complexity" evidence="7">
    <location>
        <begin position="621"/>
        <end position="642"/>
    </location>
</feature>
<dbReference type="FunFam" id="3.10.290.10:FF:000003">
    <property type="entry name" value="Pseudouridine synthase"/>
    <property type="match status" value="1"/>
</dbReference>
<feature type="compositionally biased region" description="Low complexity" evidence="7">
    <location>
        <begin position="25"/>
        <end position="41"/>
    </location>
</feature>
<dbReference type="EMBL" id="JADZLT010000050">
    <property type="protein sequence ID" value="MBH0238180.1"/>
    <property type="molecule type" value="Genomic_DNA"/>
</dbReference>
<feature type="compositionally biased region" description="Low complexity" evidence="7">
    <location>
        <begin position="655"/>
        <end position="670"/>
    </location>
</feature>
<dbReference type="AlphaFoldDB" id="A0A931MYN6"/>
<feature type="compositionally biased region" description="Basic and acidic residues" evidence="7">
    <location>
        <begin position="435"/>
        <end position="453"/>
    </location>
</feature>
<dbReference type="GO" id="GO:0003723">
    <property type="term" value="F:RNA binding"/>
    <property type="evidence" value="ECO:0007669"/>
    <property type="project" value="UniProtKB-KW"/>
</dbReference>
<dbReference type="SUPFAM" id="SSF55120">
    <property type="entry name" value="Pseudouridine synthase"/>
    <property type="match status" value="1"/>
</dbReference>
<dbReference type="InterPro" id="IPR002942">
    <property type="entry name" value="S4_RNA-bd"/>
</dbReference>